<evidence type="ECO:0000313" key="3">
    <source>
        <dbReference type="Proteomes" id="UP001597045"/>
    </source>
</evidence>
<accession>A0ABW3MAB9</accession>
<dbReference type="Gene3D" id="3.75.10.10">
    <property type="entry name" value="L-arginine/glycine Amidinotransferase, Chain A"/>
    <property type="match status" value="1"/>
</dbReference>
<dbReference type="EMBL" id="JBHTIS010000437">
    <property type="protein sequence ID" value="MFD1045865.1"/>
    <property type="molecule type" value="Genomic_DNA"/>
</dbReference>
<sequence length="389" mass="42890">MTTHFTLPTAWQSDHVETSVVPYGDLAARLSDLGELPVVLAAAHLKVLSMITEDRTFRTDVNVDGRVREVTVVPCATWRVLVGLVLDAGPGEGEFGGLIVEDRQDRLVVNAKIDSDAMELLASIYRCVLAAMADGPDGDAHAAYLPDDERERLLERWALGATVDRPKGTFVDLFQAQVAKTPDAPAVKVDGVHPNLRGLTDLVFSAPDELDTYDVLFLATPHRETMGRMREYLGHAKILVDLSGDFRLRDPDVYARHYGVAHTDPELADQNETAARHIDDQMRIMLAETGLRPDELVRVPVRFKLLHDFPFFVAETTGIPNGISLTARSFAAPDPQVPEFRTATEQALAKQGVKVHWVDDMGWAHAGGGEVHCTTNAFRDTSGARPWWV</sequence>
<proteinExistence type="predicted"/>
<dbReference type="PANTHER" id="PTHR32338:SF11">
    <property type="entry name" value="[LYSW]-L-2-AMINOADIPATE_[LYSW]-L-GLUTAMATE PHOSPHATE REDUCTASE-RELATED"/>
    <property type="match status" value="1"/>
</dbReference>
<dbReference type="Pfam" id="PF03068">
    <property type="entry name" value="PAD"/>
    <property type="match status" value="1"/>
</dbReference>
<evidence type="ECO:0000313" key="2">
    <source>
        <dbReference type="EMBL" id="MFD1045865.1"/>
    </source>
</evidence>
<dbReference type="InterPro" id="IPR050085">
    <property type="entry name" value="AGPR"/>
</dbReference>
<comment type="caution">
    <text evidence="2">The sequence shown here is derived from an EMBL/GenBank/DDBJ whole genome shotgun (WGS) entry which is preliminary data.</text>
</comment>
<protein>
    <submittedName>
        <fullName evidence="2">Protein-arginine deiminase family protein</fullName>
    </submittedName>
</protein>
<evidence type="ECO:0000259" key="1">
    <source>
        <dbReference type="SMART" id="SM00859"/>
    </source>
</evidence>
<dbReference type="InterPro" id="IPR000534">
    <property type="entry name" value="Semialdehyde_DH_NAD-bd"/>
</dbReference>
<dbReference type="Pfam" id="PF01118">
    <property type="entry name" value="Semialdhyde_dh"/>
    <property type="match status" value="1"/>
</dbReference>
<gene>
    <name evidence="2" type="ORF">ACFQ1S_09965</name>
</gene>
<name>A0ABW3MAB9_9PSEU</name>
<dbReference type="InterPro" id="IPR013530">
    <property type="entry name" value="PAD_C"/>
</dbReference>
<dbReference type="PANTHER" id="PTHR32338">
    <property type="entry name" value="N-ACETYL-GAMMA-GLUTAMYL-PHOSPHATE REDUCTASE, CHLOROPLASTIC-RELATED-RELATED"/>
    <property type="match status" value="1"/>
</dbReference>
<dbReference type="InterPro" id="IPR036291">
    <property type="entry name" value="NAD(P)-bd_dom_sf"/>
</dbReference>
<keyword evidence="3" id="KW-1185">Reference proteome</keyword>
<dbReference type="SUPFAM" id="SSF51735">
    <property type="entry name" value="NAD(P)-binding Rossmann-fold domains"/>
    <property type="match status" value="1"/>
</dbReference>
<dbReference type="Proteomes" id="UP001597045">
    <property type="component" value="Unassembled WGS sequence"/>
</dbReference>
<organism evidence="2 3">
    <name type="scientific">Kibdelosporangium lantanae</name>
    <dbReference type="NCBI Taxonomy" id="1497396"/>
    <lineage>
        <taxon>Bacteria</taxon>
        <taxon>Bacillati</taxon>
        <taxon>Actinomycetota</taxon>
        <taxon>Actinomycetes</taxon>
        <taxon>Pseudonocardiales</taxon>
        <taxon>Pseudonocardiaceae</taxon>
        <taxon>Kibdelosporangium</taxon>
    </lineage>
</organism>
<feature type="domain" description="Semialdehyde dehydrogenase NAD-binding" evidence="1">
    <location>
        <begin position="168"/>
        <end position="274"/>
    </location>
</feature>
<reference evidence="3" key="1">
    <citation type="journal article" date="2019" name="Int. J. Syst. Evol. Microbiol.">
        <title>The Global Catalogue of Microorganisms (GCM) 10K type strain sequencing project: providing services to taxonomists for standard genome sequencing and annotation.</title>
        <authorList>
            <consortium name="The Broad Institute Genomics Platform"/>
            <consortium name="The Broad Institute Genome Sequencing Center for Infectious Disease"/>
            <person name="Wu L."/>
            <person name="Ma J."/>
        </authorList>
    </citation>
    <scope>NUCLEOTIDE SEQUENCE [LARGE SCALE GENOMIC DNA]</scope>
    <source>
        <strain evidence="3">JCM 31486</strain>
    </source>
</reference>
<dbReference type="SUPFAM" id="SSF55909">
    <property type="entry name" value="Pentein"/>
    <property type="match status" value="1"/>
</dbReference>
<dbReference type="SMART" id="SM00859">
    <property type="entry name" value="Semialdhyde_dh"/>
    <property type="match status" value="1"/>
</dbReference>